<accession>A0A0F9NG00</accession>
<protein>
    <submittedName>
        <fullName evidence="1">Uncharacterized protein</fullName>
    </submittedName>
</protein>
<gene>
    <name evidence="1" type="ORF">LCGC14_1032430</name>
</gene>
<proteinExistence type="predicted"/>
<evidence type="ECO:0000313" key="1">
    <source>
        <dbReference type="EMBL" id="KKN10867.1"/>
    </source>
</evidence>
<dbReference type="AlphaFoldDB" id="A0A0F9NG00"/>
<dbReference type="EMBL" id="LAZR01004197">
    <property type="protein sequence ID" value="KKN10867.1"/>
    <property type="molecule type" value="Genomic_DNA"/>
</dbReference>
<reference evidence="1" key="1">
    <citation type="journal article" date="2015" name="Nature">
        <title>Complex archaea that bridge the gap between prokaryotes and eukaryotes.</title>
        <authorList>
            <person name="Spang A."/>
            <person name="Saw J.H."/>
            <person name="Jorgensen S.L."/>
            <person name="Zaremba-Niedzwiedzka K."/>
            <person name="Martijn J."/>
            <person name="Lind A.E."/>
            <person name="van Eijk R."/>
            <person name="Schleper C."/>
            <person name="Guy L."/>
            <person name="Ettema T.J."/>
        </authorList>
    </citation>
    <scope>NUCLEOTIDE SEQUENCE</scope>
</reference>
<comment type="caution">
    <text evidence="1">The sequence shown here is derived from an EMBL/GenBank/DDBJ whole genome shotgun (WGS) entry which is preliminary data.</text>
</comment>
<name>A0A0F9NG00_9ZZZZ</name>
<organism evidence="1">
    <name type="scientific">marine sediment metagenome</name>
    <dbReference type="NCBI Taxonomy" id="412755"/>
    <lineage>
        <taxon>unclassified sequences</taxon>
        <taxon>metagenomes</taxon>
        <taxon>ecological metagenomes</taxon>
    </lineage>
</organism>
<sequence>MSFITQEDYYPSISTYCNIAKDIDDSKTGTKDFKNHFITFDDELITCDDCIKIKKEEEDD</sequence>